<dbReference type="EMBL" id="JADEXQ010000059">
    <property type="protein sequence ID" value="MBE9031302.1"/>
    <property type="molecule type" value="Genomic_DNA"/>
</dbReference>
<reference evidence="1" key="1">
    <citation type="submission" date="2020-10" db="EMBL/GenBank/DDBJ databases">
        <authorList>
            <person name="Castelo-Branco R."/>
            <person name="Eusebio N."/>
            <person name="Adriana R."/>
            <person name="Vieira A."/>
            <person name="Brugerolle De Fraissinette N."/>
            <person name="Rezende De Castro R."/>
            <person name="Schneider M.P."/>
            <person name="Vasconcelos V."/>
            <person name="Leao P.N."/>
        </authorList>
    </citation>
    <scope>NUCLEOTIDE SEQUENCE</scope>
    <source>
        <strain evidence="1">LEGE 11480</strain>
    </source>
</reference>
<gene>
    <name evidence="1" type="ORF">IQ266_16325</name>
</gene>
<dbReference type="Proteomes" id="UP000625316">
    <property type="component" value="Unassembled WGS sequence"/>
</dbReference>
<dbReference type="AlphaFoldDB" id="A0A928VPC7"/>
<proteinExistence type="predicted"/>
<keyword evidence="2" id="KW-1185">Reference proteome</keyword>
<evidence type="ECO:0000313" key="2">
    <source>
        <dbReference type="Proteomes" id="UP000625316"/>
    </source>
</evidence>
<protein>
    <submittedName>
        <fullName evidence="1">Uncharacterized protein</fullName>
    </submittedName>
</protein>
<comment type="caution">
    <text evidence="1">The sequence shown here is derived from an EMBL/GenBank/DDBJ whole genome shotgun (WGS) entry which is preliminary data.</text>
</comment>
<evidence type="ECO:0000313" key="1">
    <source>
        <dbReference type="EMBL" id="MBE9031302.1"/>
    </source>
</evidence>
<name>A0A928VPC7_9CYAN</name>
<sequence>MLLLCKGRLGFYISNHLLKLITQPARVLASISLSDDRNGKIPVVAVINGGPHKQIVRFGNQFRVRDDAATVQALKEAGYDAHAEVLVSS</sequence>
<organism evidence="1 2">
    <name type="scientific">Romeriopsis navalis LEGE 11480</name>
    <dbReference type="NCBI Taxonomy" id="2777977"/>
    <lineage>
        <taxon>Bacteria</taxon>
        <taxon>Bacillati</taxon>
        <taxon>Cyanobacteriota</taxon>
        <taxon>Cyanophyceae</taxon>
        <taxon>Leptolyngbyales</taxon>
        <taxon>Leptolyngbyaceae</taxon>
        <taxon>Romeriopsis</taxon>
        <taxon>Romeriopsis navalis</taxon>
    </lineage>
</organism>
<accession>A0A928VPC7</accession>
<dbReference type="RefSeq" id="WP_264326132.1">
    <property type="nucleotide sequence ID" value="NZ_JADEXQ010000059.1"/>
</dbReference>